<dbReference type="Gene3D" id="1.10.287.130">
    <property type="match status" value="1"/>
</dbReference>
<feature type="compositionally biased region" description="Polar residues" evidence="9">
    <location>
        <begin position="777"/>
        <end position="792"/>
    </location>
</feature>
<feature type="region of interest" description="Disordered" evidence="9">
    <location>
        <begin position="777"/>
        <end position="811"/>
    </location>
</feature>
<comment type="similarity">
    <text evidence="8">Belongs to the cyclin family.</text>
</comment>
<evidence type="ECO:0000256" key="1">
    <source>
        <dbReference type="ARBA" id="ARBA00000085"/>
    </source>
</evidence>
<dbReference type="InterPro" id="IPR004358">
    <property type="entry name" value="Sig_transdc_His_kin-like_C"/>
</dbReference>
<dbReference type="CDD" id="cd17546">
    <property type="entry name" value="REC_hyHK_CKI1_RcsC-like"/>
    <property type="match status" value="1"/>
</dbReference>
<dbReference type="PRINTS" id="PR00344">
    <property type="entry name" value="BCTRLSENSOR"/>
</dbReference>
<dbReference type="InterPro" id="IPR006671">
    <property type="entry name" value="Cyclin_N"/>
</dbReference>
<evidence type="ECO:0000256" key="9">
    <source>
        <dbReference type="SAM" id="MobiDB-lite"/>
    </source>
</evidence>
<evidence type="ECO:0000256" key="8">
    <source>
        <dbReference type="RuleBase" id="RU000383"/>
    </source>
</evidence>
<keyword evidence="13" id="KW-0418">Kinase</keyword>
<gene>
    <name evidence="13" type="ORF">Fot_16875</name>
</gene>
<organism evidence="13 14">
    <name type="scientific">Forsythia ovata</name>
    <dbReference type="NCBI Taxonomy" id="205694"/>
    <lineage>
        <taxon>Eukaryota</taxon>
        <taxon>Viridiplantae</taxon>
        <taxon>Streptophyta</taxon>
        <taxon>Embryophyta</taxon>
        <taxon>Tracheophyta</taxon>
        <taxon>Spermatophyta</taxon>
        <taxon>Magnoliopsida</taxon>
        <taxon>eudicotyledons</taxon>
        <taxon>Gunneridae</taxon>
        <taxon>Pentapetalae</taxon>
        <taxon>asterids</taxon>
        <taxon>lamiids</taxon>
        <taxon>Lamiales</taxon>
        <taxon>Oleaceae</taxon>
        <taxon>Forsythieae</taxon>
        <taxon>Forsythia</taxon>
    </lineage>
</organism>
<feature type="transmembrane region" description="Helical" evidence="10">
    <location>
        <begin position="96"/>
        <end position="115"/>
    </location>
</feature>
<dbReference type="InterPro" id="IPR005467">
    <property type="entry name" value="His_kinase_dom"/>
</dbReference>
<dbReference type="SMART" id="SM00387">
    <property type="entry name" value="HATPase_c"/>
    <property type="match status" value="1"/>
</dbReference>
<accession>A0ABD1VDQ3</accession>
<proteinExistence type="inferred from homology"/>
<keyword evidence="6" id="KW-0131">Cell cycle</keyword>
<evidence type="ECO:0000313" key="13">
    <source>
        <dbReference type="EMBL" id="KAL2535484.1"/>
    </source>
</evidence>
<evidence type="ECO:0000256" key="6">
    <source>
        <dbReference type="ARBA" id="ARBA00023306"/>
    </source>
</evidence>
<dbReference type="Gene3D" id="3.40.50.2300">
    <property type="match status" value="1"/>
</dbReference>
<dbReference type="GO" id="GO:0051301">
    <property type="term" value="P:cell division"/>
    <property type="evidence" value="ECO:0007669"/>
    <property type="project" value="UniProtKB-KW"/>
</dbReference>
<dbReference type="SMART" id="SM00448">
    <property type="entry name" value="REC"/>
    <property type="match status" value="1"/>
</dbReference>
<feature type="transmembrane region" description="Helical" evidence="10">
    <location>
        <begin position="354"/>
        <end position="378"/>
    </location>
</feature>
<dbReference type="Pfam" id="PF00134">
    <property type="entry name" value="Cyclin_N"/>
    <property type="match status" value="1"/>
</dbReference>
<keyword evidence="4" id="KW-0132">Cell division</keyword>
<dbReference type="InterPro" id="IPR013763">
    <property type="entry name" value="Cyclin-like_dom"/>
</dbReference>
<dbReference type="SUPFAM" id="SSF52172">
    <property type="entry name" value="CheY-like"/>
    <property type="match status" value="1"/>
</dbReference>
<dbReference type="PROSITE" id="PS50109">
    <property type="entry name" value="HIS_KIN"/>
    <property type="match status" value="1"/>
</dbReference>
<dbReference type="CDD" id="cd20567">
    <property type="entry name" value="CYCLIN_AtCycB-like_rpt1"/>
    <property type="match status" value="1"/>
</dbReference>
<keyword evidence="10" id="KW-0472">Membrane</keyword>
<keyword evidence="10" id="KW-0812">Transmembrane</keyword>
<dbReference type="SUPFAM" id="SSF55874">
    <property type="entry name" value="ATPase domain of HSP90 chaperone/DNA topoisomerase II/histidine kinase"/>
    <property type="match status" value="1"/>
</dbReference>
<dbReference type="InterPro" id="IPR003594">
    <property type="entry name" value="HATPase_dom"/>
</dbReference>
<dbReference type="SUPFAM" id="SSF47954">
    <property type="entry name" value="Cyclin-like"/>
    <property type="match status" value="1"/>
</dbReference>
<dbReference type="InterPro" id="IPR036097">
    <property type="entry name" value="HisK_dim/P_sf"/>
</dbReference>
<dbReference type="EMBL" id="JBFOLJ010000005">
    <property type="protein sequence ID" value="KAL2535484.1"/>
    <property type="molecule type" value="Genomic_DNA"/>
</dbReference>
<dbReference type="SMART" id="SM00385">
    <property type="entry name" value="CYCLIN"/>
    <property type="match status" value="1"/>
</dbReference>
<name>A0ABD1VDQ3_9LAMI</name>
<reference evidence="14" key="1">
    <citation type="submission" date="2024-07" db="EMBL/GenBank/DDBJ databases">
        <title>Two chromosome-level genome assemblies of Korean endemic species Abeliophyllum distichum and Forsythia ovata (Oleaceae).</title>
        <authorList>
            <person name="Jang H."/>
        </authorList>
    </citation>
    <scope>NUCLEOTIDE SEQUENCE [LARGE SCALE GENOMIC DNA]</scope>
</reference>
<dbReference type="SUPFAM" id="SSF47384">
    <property type="entry name" value="Homodimeric domain of signal transducing histidine kinase"/>
    <property type="match status" value="1"/>
</dbReference>
<dbReference type="Gene3D" id="3.30.565.10">
    <property type="entry name" value="Histidine kinase-like ATPase, C-terminal domain"/>
    <property type="match status" value="1"/>
</dbReference>
<evidence type="ECO:0000256" key="3">
    <source>
        <dbReference type="ARBA" id="ARBA00022553"/>
    </source>
</evidence>
<keyword evidence="10" id="KW-1133">Transmembrane helix</keyword>
<protein>
    <recommendedName>
        <fullName evidence="2">histidine kinase</fullName>
        <ecNumber evidence="2">2.7.13.3</ecNumber>
    </recommendedName>
</protein>
<feature type="compositionally biased region" description="Polar residues" evidence="9">
    <location>
        <begin position="802"/>
        <end position="811"/>
    </location>
</feature>
<feature type="domain" description="Response regulatory" evidence="12">
    <location>
        <begin position="1036"/>
        <end position="1168"/>
    </location>
</feature>
<feature type="domain" description="Histidine kinase" evidence="11">
    <location>
        <begin position="414"/>
        <end position="681"/>
    </location>
</feature>
<keyword evidence="5 8" id="KW-0195">Cyclin</keyword>
<dbReference type="FunFam" id="1.10.472.10:FF:000001">
    <property type="entry name" value="G2/mitotic-specific cyclin"/>
    <property type="match status" value="1"/>
</dbReference>
<dbReference type="Pfam" id="PF00072">
    <property type="entry name" value="Response_reg"/>
    <property type="match status" value="1"/>
</dbReference>
<dbReference type="PROSITE" id="PS00292">
    <property type="entry name" value="CYCLINS"/>
    <property type="match status" value="1"/>
</dbReference>
<keyword evidence="13" id="KW-0808">Transferase</keyword>
<dbReference type="InterPro" id="IPR036890">
    <property type="entry name" value="HATPase_C_sf"/>
</dbReference>
<evidence type="ECO:0000256" key="10">
    <source>
        <dbReference type="SAM" id="Phobius"/>
    </source>
</evidence>
<evidence type="ECO:0000259" key="11">
    <source>
        <dbReference type="PROSITE" id="PS50109"/>
    </source>
</evidence>
<comment type="caution">
    <text evidence="13">The sequence shown here is derived from an EMBL/GenBank/DDBJ whole genome shotgun (WGS) entry which is preliminary data.</text>
</comment>
<evidence type="ECO:0000313" key="14">
    <source>
        <dbReference type="Proteomes" id="UP001604277"/>
    </source>
</evidence>
<dbReference type="PANTHER" id="PTHR43719">
    <property type="entry name" value="TWO-COMPONENT HISTIDINE KINASE"/>
    <property type="match status" value="1"/>
</dbReference>
<dbReference type="SMART" id="SM00388">
    <property type="entry name" value="HisKA"/>
    <property type="match status" value="1"/>
</dbReference>
<keyword evidence="14" id="KW-1185">Reference proteome</keyword>
<evidence type="ECO:0000256" key="2">
    <source>
        <dbReference type="ARBA" id="ARBA00012438"/>
    </source>
</evidence>
<comment type="catalytic activity">
    <reaction evidence="1">
        <text>ATP + protein L-histidine = ADP + protein N-phospho-L-histidine.</text>
        <dbReference type="EC" id="2.7.13.3"/>
    </reaction>
</comment>
<keyword evidence="3 7" id="KW-0597">Phosphoprotein</keyword>
<feature type="modified residue" description="4-aspartylphosphate" evidence="7">
    <location>
        <position position="1099"/>
    </location>
</feature>
<evidence type="ECO:0000256" key="5">
    <source>
        <dbReference type="ARBA" id="ARBA00023127"/>
    </source>
</evidence>
<dbReference type="Proteomes" id="UP001604277">
    <property type="component" value="Unassembled WGS sequence"/>
</dbReference>
<dbReference type="Pfam" id="PF02518">
    <property type="entry name" value="HATPase_c"/>
    <property type="match status" value="1"/>
</dbReference>
<evidence type="ECO:0000256" key="4">
    <source>
        <dbReference type="ARBA" id="ARBA00022618"/>
    </source>
</evidence>
<dbReference type="InterPro" id="IPR050956">
    <property type="entry name" value="2C_system_His_kinase"/>
</dbReference>
<dbReference type="GO" id="GO:0007165">
    <property type="term" value="P:signal transduction"/>
    <property type="evidence" value="ECO:0007669"/>
    <property type="project" value="UniProtKB-ARBA"/>
</dbReference>
<dbReference type="InterPro" id="IPR036915">
    <property type="entry name" value="Cyclin-like_sf"/>
</dbReference>
<dbReference type="InterPro" id="IPR048258">
    <property type="entry name" value="Cyclins_cyclin-box"/>
</dbReference>
<dbReference type="InterPro" id="IPR003661">
    <property type="entry name" value="HisK_dim/P_dom"/>
</dbReference>
<sequence length="1333" mass="148261">MFMVLLLPGLIIPFWIRIKRIKNEVNLISYNINQQLLSGLLENTASLFASINASTVNLARSLSSSLERNELQFAKIESKVGIHLSTWLVTEKEAEILLNIIVWIMQVVSTLFLALSTIPDLSQISYISLNGLFFAYYTRGDQLFGVFSNSTFSSNRNDTRKYCWYTQAASRDTGKLYGESIKFPHHDVVNSSWFQEALNSTNGYTSIGSQWDNSQDFLFLSTAVMDGKGVVSLGFPVKSLINSFTGIAFYNGSLYLAREDGSVLTGGIPNTRMILNGNQVSFQLLSPNGDRVGTVRNVACQAVDGTLGASTLSIWEKKYVINCSPVEIARLKLVYVLALPENYLARLIHKNINFAFVLLRLMLVAMAIMIFIFVLFTVRAARREMHLCVALIKQKESTEQAERKNMNKSIAFASASHDVRASLAGLTGLIEICHYQVVPGSELQTNLIQMEVCAKDLLGILNSILDASKIEAGKMQLEEEEFDLEQLLENVVDLYYPVGMKKGVDVVLDPNDGSVTKKFSRVKGDRGKLKQILCNLLSNAVKFTSDGHVTVRSWARKPSFENEILASNHYTWMNCILCLFSRIDKGHSESGVVNTIRQDPNCMEYVFEVNDTGKGIPKEKQKSVFENYVQVKETALGQEGTGLGLGIVQSLVRLMGGEIGIVDKEVGERGTCFRFNAFFSTCNETGISGNQRDDDIEVHGGSISSDSYQYSGSITRIHSPKAEVSQVVIFIQSNERCQIIQKFMERQGIKAYAVKQHEQLSETLKRIKQKLNLSHQSYSGKSDVNSLRASSNRSKDVPLSSLDGTDNVSPLQRRTSCRGFSRFVLIVIDTVAGPFRDISRAVAEFRRDLSNNCCSRVVWLDKPGTNRINFHGLDEDKLPAMDLIISKPLHGSRLKQIIGLLPEFGGAIQGMPLRRGENTCNSEYSTSAAANKTHTGQIAGKLSSENIPSRMGEIEELDIPSKLYQVSELSPEFAPRGGENTYSAENMPGQICPESSTSATANTSQNRAMTEKISGVSLPLQKGEGSSSKKPLTGKKILVADDDPIGRKIATSFASQLGANTYSCVNGEQALEAVCNGLKDQYITGASKISVPFDYILMDCEMPLMNGIEATRRIREAEGNYGVHTNIIALTAHERGEEINKMIDAGVDDFLTKPLTKQNLFKLLSAAITKEQIVDIDAADVNNDLAVVEYVEEISKFYKLVENDSRAHDYMDSQPEINEKMRAILVDWLIQVHHKFELLPETLYLTINIVDRYLALKTTSRRELQLLGISSMLIASKYEEIWAPEVNDLVCISDTAYTNEKVLRMEKRILSELEWNSSDTIHVPSTVHQSFFT</sequence>
<dbReference type="PANTHER" id="PTHR43719:SF75">
    <property type="entry name" value="HISTIDINE KINASE CKI1"/>
    <property type="match status" value="1"/>
</dbReference>
<evidence type="ECO:0000259" key="12">
    <source>
        <dbReference type="PROSITE" id="PS50110"/>
    </source>
</evidence>
<dbReference type="EC" id="2.7.13.3" evidence="2"/>
<dbReference type="Gene3D" id="1.10.472.10">
    <property type="entry name" value="Cyclin-like"/>
    <property type="match status" value="2"/>
</dbReference>
<dbReference type="InterPro" id="IPR001789">
    <property type="entry name" value="Sig_transdc_resp-reg_receiver"/>
</dbReference>
<dbReference type="PROSITE" id="PS50110">
    <property type="entry name" value="RESPONSE_REGULATORY"/>
    <property type="match status" value="1"/>
</dbReference>
<evidence type="ECO:0000256" key="7">
    <source>
        <dbReference type="PROSITE-ProRule" id="PRU00169"/>
    </source>
</evidence>
<dbReference type="InterPro" id="IPR011006">
    <property type="entry name" value="CheY-like_superfamily"/>
</dbReference>
<dbReference type="GO" id="GO:0004673">
    <property type="term" value="F:protein histidine kinase activity"/>
    <property type="evidence" value="ECO:0007669"/>
    <property type="project" value="UniProtKB-EC"/>
</dbReference>